<gene>
    <name evidence="1" type="ORF">GGI18_004300</name>
</gene>
<organism evidence="1 2">
    <name type="scientific">Coemansia linderi</name>
    <dbReference type="NCBI Taxonomy" id="2663919"/>
    <lineage>
        <taxon>Eukaryota</taxon>
        <taxon>Fungi</taxon>
        <taxon>Fungi incertae sedis</taxon>
        <taxon>Zoopagomycota</taxon>
        <taxon>Kickxellomycotina</taxon>
        <taxon>Kickxellomycetes</taxon>
        <taxon>Kickxellales</taxon>
        <taxon>Kickxellaceae</taxon>
        <taxon>Coemansia</taxon>
    </lineage>
</organism>
<comment type="caution">
    <text evidence="1">The sequence shown here is derived from an EMBL/GenBank/DDBJ whole genome shotgun (WGS) entry which is preliminary data.</text>
</comment>
<reference evidence="1" key="1">
    <citation type="submission" date="2022-07" db="EMBL/GenBank/DDBJ databases">
        <title>Phylogenomic reconstructions and comparative analyses of Kickxellomycotina fungi.</title>
        <authorList>
            <person name="Reynolds N.K."/>
            <person name="Stajich J.E."/>
            <person name="Barry K."/>
            <person name="Grigoriev I.V."/>
            <person name="Crous P."/>
            <person name="Smith M.E."/>
        </authorList>
    </citation>
    <scope>NUCLEOTIDE SEQUENCE</scope>
    <source>
        <strain evidence="1">BCRC 34191</strain>
    </source>
</reference>
<sequence length="127" mass="14380">MFVFDDCESLRTMDTRASTDSRACLLSPKPMSTSTAFCCRDIEDIMDLQAKISVPMTSQRVELTPAKRRSMQIAEVVSAVSRMGALRYSNQDYHTGGRRAHDMERFMAGIDRLSIDKLAHGQRYLPQ</sequence>
<protein>
    <submittedName>
        <fullName evidence="1">Uncharacterized protein</fullName>
    </submittedName>
</protein>
<dbReference type="EMBL" id="JANBUK010001908">
    <property type="protein sequence ID" value="KAJ2776727.1"/>
    <property type="molecule type" value="Genomic_DNA"/>
</dbReference>
<accession>A0ACC1K9I8</accession>
<evidence type="ECO:0000313" key="2">
    <source>
        <dbReference type="Proteomes" id="UP001140066"/>
    </source>
</evidence>
<name>A0ACC1K9I8_9FUNG</name>
<evidence type="ECO:0000313" key="1">
    <source>
        <dbReference type="EMBL" id="KAJ2776727.1"/>
    </source>
</evidence>
<proteinExistence type="predicted"/>
<dbReference type="Proteomes" id="UP001140066">
    <property type="component" value="Unassembled WGS sequence"/>
</dbReference>
<keyword evidence="2" id="KW-1185">Reference proteome</keyword>